<feature type="domain" description="Phosphatidic acid phosphatase type 2/haloperoxidase" evidence="2">
    <location>
        <begin position="59"/>
        <end position="161"/>
    </location>
</feature>
<dbReference type="SMART" id="SM00014">
    <property type="entry name" value="acidPPc"/>
    <property type="match status" value="1"/>
</dbReference>
<dbReference type="InterPro" id="IPR036938">
    <property type="entry name" value="PAP2/HPO_sf"/>
</dbReference>
<evidence type="ECO:0000313" key="4">
    <source>
        <dbReference type="Proteomes" id="UP000278031"/>
    </source>
</evidence>
<feature type="transmembrane region" description="Helical" evidence="1">
    <location>
        <begin position="225"/>
        <end position="245"/>
    </location>
</feature>
<dbReference type="AlphaFoldDB" id="A0A497JKK4"/>
<keyword evidence="1" id="KW-1133">Transmembrane helix</keyword>
<gene>
    <name evidence="3" type="ORF">DRO04_01830</name>
</gene>
<feature type="transmembrane region" description="Helical" evidence="1">
    <location>
        <begin position="58"/>
        <end position="79"/>
    </location>
</feature>
<sequence length="272" mass="30336">MIQWDAINAYEKGAILFLQQFQNPVLNTVMKGLSFFGNPIFWFFVAAFLYWRGKKILALYCINVIVVASAASGFLKSIFARPRPNLAIYNAEWFGIKEGASFSFPSGHSTLAGAFASFFKDWKLFALAAVVAFTRVFLGMHYISDVVFGLCLGSALGYFAARVKKKMPESFVISIKKEFVLLSLVLVLCLISLVFFNKLPLLGSVLGFYAGFVVELCHKPKEMSISKIGIGFLGLLGISFLALFFNGLLQFVIFFLAGLWVSFIWPNAERKI</sequence>
<comment type="caution">
    <text evidence="3">The sequence shown here is derived from an EMBL/GenBank/DDBJ whole genome shotgun (WGS) entry which is preliminary data.</text>
</comment>
<evidence type="ECO:0000259" key="2">
    <source>
        <dbReference type="SMART" id="SM00014"/>
    </source>
</evidence>
<dbReference type="Proteomes" id="UP000278031">
    <property type="component" value="Unassembled WGS sequence"/>
</dbReference>
<feature type="transmembrane region" description="Helical" evidence="1">
    <location>
        <begin position="201"/>
        <end position="218"/>
    </location>
</feature>
<dbReference type="Gene3D" id="1.20.144.10">
    <property type="entry name" value="Phosphatidic acid phosphatase type 2/haloperoxidase"/>
    <property type="match status" value="1"/>
</dbReference>
<dbReference type="PANTHER" id="PTHR14969:SF13">
    <property type="entry name" value="AT30094P"/>
    <property type="match status" value="1"/>
</dbReference>
<keyword evidence="1" id="KW-0812">Transmembrane</keyword>
<dbReference type="InterPro" id="IPR000326">
    <property type="entry name" value="PAP2/HPO"/>
</dbReference>
<dbReference type="GO" id="GO:0042392">
    <property type="term" value="F:sphingosine-1-phosphate phosphatase activity"/>
    <property type="evidence" value="ECO:0007669"/>
    <property type="project" value="TreeGrafter"/>
</dbReference>
<keyword evidence="1" id="KW-0472">Membrane</keyword>
<dbReference type="SUPFAM" id="SSF48317">
    <property type="entry name" value="Acid phosphatase/Vanadium-dependent haloperoxidase"/>
    <property type="match status" value="1"/>
</dbReference>
<dbReference type="Pfam" id="PF01569">
    <property type="entry name" value="PAP2"/>
    <property type="match status" value="1"/>
</dbReference>
<feature type="transmembrane region" description="Helical" evidence="1">
    <location>
        <begin position="179"/>
        <end position="195"/>
    </location>
</feature>
<accession>A0A497JKK4</accession>
<organism evidence="3 4">
    <name type="scientific">Candidatus Iainarchaeum sp</name>
    <dbReference type="NCBI Taxonomy" id="3101447"/>
    <lineage>
        <taxon>Archaea</taxon>
        <taxon>Candidatus Iainarchaeota</taxon>
        <taxon>Candidatus Iainarchaeia</taxon>
        <taxon>Candidatus Iainarchaeales</taxon>
        <taxon>Candidatus Iainarchaeaceae</taxon>
        <taxon>Candidatus Iainarchaeum</taxon>
    </lineage>
</organism>
<dbReference type="PANTHER" id="PTHR14969">
    <property type="entry name" value="SPHINGOSINE-1-PHOSPHATE PHOSPHOHYDROLASE"/>
    <property type="match status" value="1"/>
</dbReference>
<feature type="transmembrane region" description="Helical" evidence="1">
    <location>
        <begin position="33"/>
        <end position="51"/>
    </location>
</feature>
<evidence type="ECO:0000313" key="3">
    <source>
        <dbReference type="EMBL" id="RLG70509.1"/>
    </source>
</evidence>
<feature type="transmembrane region" description="Helical" evidence="1">
    <location>
        <begin position="125"/>
        <end position="158"/>
    </location>
</feature>
<proteinExistence type="predicted"/>
<protein>
    <recommendedName>
        <fullName evidence="2">Phosphatidic acid phosphatase type 2/haloperoxidase domain-containing protein</fullName>
    </recommendedName>
</protein>
<evidence type="ECO:0000256" key="1">
    <source>
        <dbReference type="SAM" id="Phobius"/>
    </source>
</evidence>
<dbReference type="EMBL" id="QMWP01000057">
    <property type="protein sequence ID" value="RLG70509.1"/>
    <property type="molecule type" value="Genomic_DNA"/>
</dbReference>
<reference evidence="3 4" key="1">
    <citation type="submission" date="2018-06" db="EMBL/GenBank/DDBJ databases">
        <title>Extensive metabolic versatility and redundancy in microbially diverse, dynamic hydrothermal sediments.</title>
        <authorList>
            <person name="Dombrowski N."/>
            <person name="Teske A."/>
            <person name="Baker B.J."/>
        </authorList>
    </citation>
    <scope>NUCLEOTIDE SEQUENCE [LARGE SCALE GENOMIC DNA]</scope>
    <source>
        <strain evidence="3">B51_G17</strain>
    </source>
</reference>
<name>A0A497JKK4_9ARCH</name>
<feature type="transmembrane region" description="Helical" evidence="1">
    <location>
        <begin position="251"/>
        <end position="268"/>
    </location>
</feature>